<dbReference type="Proteomes" id="UP001303115">
    <property type="component" value="Unassembled WGS sequence"/>
</dbReference>
<dbReference type="GO" id="GO:0001228">
    <property type="term" value="F:DNA-binding transcription activator activity, RNA polymerase II-specific"/>
    <property type="evidence" value="ECO:0007669"/>
    <property type="project" value="TreeGrafter"/>
</dbReference>
<dbReference type="CDD" id="cd00067">
    <property type="entry name" value="GAL4"/>
    <property type="match status" value="1"/>
</dbReference>
<dbReference type="GO" id="GO:0008270">
    <property type="term" value="F:zinc ion binding"/>
    <property type="evidence" value="ECO:0007669"/>
    <property type="project" value="InterPro"/>
</dbReference>
<keyword evidence="3" id="KW-0805">Transcription regulation</keyword>
<proteinExistence type="predicted"/>
<dbReference type="Gene3D" id="4.10.240.10">
    <property type="entry name" value="Zn(2)-C6 fungal-type DNA-binding domain"/>
    <property type="match status" value="1"/>
</dbReference>
<dbReference type="PANTHER" id="PTHR31944:SF131">
    <property type="entry name" value="HEME-RESPONSIVE ZINC FINGER TRANSCRIPTION FACTOR HAP1"/>
    <property type="match status" value="1"/>
</dbReference>
<dbReference type="GO" id="GO:0006351">
    <property type="term" value="P:DNA-templated transcription"/>
    <property type="evidence" value="ECO:0007669"/>
    <property type="project" value="InterPro"/>
</dbReference>
<dbReference type="SMART" id="SM00066">
    <property type="entry name" value="GAL4"/>
    <property type="match status" value="1"/>
</dbReference>
<accession>A0AAN6SRE8</accession>
<feature type="compositionally biased region" description="Low complexity" evidence="7">
    <location>
        <begin position="1"/>
        <end position="31"/>
    </location>
</feature>
<keyword evidence="5" id="KW-0804">Transcription</keyword>
<dbReference type="GO" id="GO:0005634">
    <property type="term" value="C:nucleus"/>
    <property type="evidence" value="ECO:0007669"/>
    <property type="project" value="TreeGrafter"/>
</dbReference>
<comment type="caution">
    <text evidence="9">The sequence shown here is derived from an EMBL/GenBank/DDBJ whole genome shotgun (WGS) entry which is preliminary data.</text>
</comment>
<evidence type="ECO:0000256" key="3">
    <source>
        <dbReference type="ARBA" id="ARBA00023015"/>
    </source>
</evidence>
<evidence type="ECO:0000313" key="10">
    <source>
        <dbReference type="Proteomes" id="UP001303115"/>
    </source>
</evidence>
<dbReference type="SUPFAM" id="SSF57701">
    <property type="entry name" value="Zn2/Cys6 DNA-binding domain"/>
    <property type="match status" value="1"/>
</dbReference>
<dbReference type="PROSITE" id="PS50048">
    <property type="entry name" value="ZN2_CY6_FUNGAL_2"/>
    <property type="match status" value="1"/>
</dbReference>
<dbReference type="InterPro" id="IPR051430">
    <property type="entry name" value="Fungal_TF_Env_Response"/>
</dbReference>
<dbReference type="GO" id="GO:0000978">
    <property type="term" value="F:RNA polymerase II cis-regulatory region sequence-specific DNA binding"/>
    <property type="evidence" value="ECO:0007669"/>
    <property type="project" value="TreeGrafter"/>
</dbReference>
<dbReference type="AlphaFoldDB" id="A0AAN6SRE8"/>
<dbReference type="CDD" id="cd12148">
    <property type="entry name" value="fungal_TF_MHR"/>
    <property type="match status" value="1"/>
</dbReference>
<keyword evidence="2" id="KW-0862">Zinc</keyword>
<dbReference type="Pfam" id="PF00172">
    <property type="entry name" value="Zn_clus"/>
    <property type="match status" value="1"/>
</dbReference>
<evidence type="ECO:0000313" key="9">
    <source>
        <dbReference type="EMBL" id="KAK4040324.1"/>
    </source>
</evidence>
<protein>
    <recommendedName>
        <fullName evidence="8">Zn(2)-C6 fungal-type domain-containing protein</fullName>
    </recommendedName>
</protein>
<dbReference type="PANTHER" id="PTHR31944">
    <property type="entry name" value="HEME-RESPONSIVE ZINC FINGER TRANSCRIPTION FACTOR HAP1"/>
    <property type="match status" value="1"/>
</dbReference>
<feature type="region of interest" description="Disordered" evidence="7">
    <location>
        <begin position="80"/>
        <end position="131"/>
    </location>
</feature>
<keyword evidence="4" id="KW-0238">DNA-binding</keyword>
<evidence type="ECO:0000256" key="2">
    <source>
        <dbReference type="ARBA" id="ARBA00022833"/>
    </source>
</evidence>
<dbReference type="InterPro" id="IPR001138">
    <property type="entry name" value="Zn2Cys6_DnaBD"/>
</dbReference>
<evidence type="ECO:0000259" key="8">
    <source>
        <dbReference type="PROSITE" id="PS50048"/>
    </source>
</evidence>
<evidence type="ECO:0000256" key="6">
    <source>
        <dbReference type="ARBA" id="ARBA00023242"/>
    </source>
</evidence>
<dbReference type="InterPro" id="IPR007219">
    <property type="entry name" value="XnlR_reg_dom"/>
</dbReference>
<sequence>MEHSPGNGAPSSGPLPSSIPSFTPLNSPSRPRSVRRPRPVKSCIECRRRKLKCDRSVPCSQCTKGRRGCRYSELLVDTSHESDASDCESSERPAKRPHFHLAGAEDGHVRRPSTQTGSPGTLPLPPPGPDGIFARLERLETIVLGQKPVAHSHRASTLCRKLNSQTLPSIFNEAKQVIGTDSRASSLFDLVASLADAQSTLQRGHQKALEPITVFADSMMPIQKRMADILPPRPVCDELVKFYPVVSGSLYQMVHVASFQLEYAQFWGRGAYDSSFLPRLLCVLCIAARFGTESRGLSNDRLSTIHIPTACVLVRDWLDDSRKKGAVDLSTLQTELLLVVAQSTIGTAQQALWAQLGYVIRMAVAMGLPQDPSEVTGLSEFSMECRRKLWFAIMETDLAMSPHGTLSGALRGYSCKPPRNLDDVDLPVDARALLESKPLGQVTDNHFEAYSARTLPVRMEAAALLTRLDAVRHYREVVDTGAKLEKMLDEIAAHFPRHVSLDPAKKHLLWRRRVLLDMHLRLPLIALYRPFALVCPNCPLPISCGFLKSCMTVLRYTDELDPLLSDYKDAVAMTLFALQPAMTEAAFGVCWYIKQARESVRAGERAWFPPAAWYDGGNGNGNGATAELLHPISLTAMVQAVERSLETLIGLVYQGQSSHVGDLVALSVVLECVQDGETPEKIPRVEAKLGRIKKVCLQVVHSQPVGRYLLLCAWDLLCTGTDRTATLASASPGYPAFGGG</sequence>
<reference evidence="10" key="1">
    <citation type="journal article" date="2023" name="Mol. Phylogenet. Evol.">
        <title>Genome-scale phylogeny and comparative genomics of the fungal order Sordariales.</title>
        <authorList>
            <person name="Hensen N."/>
            <person name="Bonometti L."/>
            <person name="Westerberg I."/>
            <person name="Brannstrom I.O."/>
            <person name="Guillou S."/>
            <person name="Cros-Aarteil S."/>
            <person name="Calhoun S."/>
            <person name="Haridas S."/>
            <person name="Kuo A."/>
            <person name="Mondo S."/>
            <person name="Pangilinan J."/>
            <person name="Riley R."/>
            <person name="LaButti K."/>
            <person name="Andreopoulos B."/>
            <person name="Lipzen A."/>
            <person name="Chen C."/>
            <person name="Yan M."/>
            <person name="Daum C."/>
            <person name="Ng V."/>
            <person name="Clum A."/>
            <person name="Steindorff A."/>
            <person name="Ohm R.A."/>
            <person name="Martin F."/>
            <person name="Silar P."/>
            <person name="Natvig D.O."/>
            <person name="Lalanne C."/>
            <person name="Gautier V."/>
            <person name="Ament-Velasquez S.L."/>
            <person name="Kruys A."/>
            <person name="Hutchinson M.I."/>
            <person name="Powell A.J."/>
            <person name="Barry K."/>
            <person name="Miller A.N."/>
            <person name="Grigoriev I.V."/>
            <person name="Debuchy R."/>
            <person name="Gladieux P."/>
            <person name="Hiltunen Thoren M."/>
            <person name="Johannesson H."/>
        </authorList>
    </citation>
    <scope>NUCLEOTIDE SEQUENCE [LARGE SCALE GENOMIC DNA]</scope>
    <source>
        <strain evidence="10">CBS 284.82</strain>
    </source>
</reference>
<evidence type="ECO:0000256" key="7">
    <source>
        <dbReference type="SAM" id="MobiDB-lite"/>
    </source>
</evidence>
<dbReference type="InterPro" id="IPR036864">
    <property type="entry name" value="Zn2-C6_fun-type_DNA-bd_sf"/>
</dbReference>
<evidence type="ECO:0000256" key="5">
    <source>
        <dbReference type="ARBA" id="ARBA00023163"/>
    </source>
</evidence>
<keyword evidence="10" id="KW-1185">Reference proteome</keyword>
<dbReference type="Pfam" id="PF04082">
    <property type="entry name" value="Fungal_trans"/>
    <property type="match status" value="1"/>
</dbReference>
<feature type="compositionally biased region" description="Basic and acidic residues" evidence="7">
    <location>
        <begin position="80"/>
        <end position="94"/>
    </location>
</feature>
<dbReference type="EMBL" id="MU854379">
    <property type="protein sequence ID" value="KAK4040324.1"/>
    <property type="molecule type" value="Genomic_DNA"/>
</dbReference>
<dbReference type="PROSITE" id="PS00463">
    <property type="entry name" value="ZN2_CY6_FUNGAL_1"/>
    <property type="match status" value="1"/>
</dbReference>
<keyword evidence="1" id="KW-0479">Metal-binding</keyword>
<keyword evidence="6" id="KW-0539">Nucleus</keyword>
<feature type="domain" description="Zn(2)-C6 fungal-type" evidence="8">
    <location>
        <begin position="42"/>
        <end position="71"/>
    </location>
</feature>
<organism evidence="9 10">
    <name type="scientific">Parachaetomium inaequale</name>
    <dbReference type="NCBI Taxonomy" id="2588326"/>
    <lineage>
        <taxon>Eukaryota</taxon>
        <taxon>Fungi</taxon>
        <taxon>Dikarya</taxon>
        <taxon>Ascomycota</taxon>
        <taxon>Pezizomycotina</taxon>
        <taxon>Sordariomycetes</taxon>
        <taxon>Sordariomycetidae</taxon>
        <taxon>Sordariales</taxon>
        <taxon>Chaetomiaceae</taxon>
        <taxon>Parachaetomium</taxon>
    </lineage>
</organism>
<evidence type="ECO:0000256" key="1">
    <source>
        <dbReference type="ARBA" id="ARBA00022723"/>
    </source>
</evidence>
<gene>
    <name evidence="9" type="ORF">C8A01DRAFT_15766</name>
</gene>
<name>A0AAN6SRE8_9PEZI</name>
<feature type="region of interest" description="Disordered" evidence="7">
    <location>
        <begin position="1"/>
        <end position="41"/>
    </location>
</feature>
<evidence type="ECO:0000256" key="4">
    <source>
        <dbReference type="ARBA" id="ARBA00023125"/>
    </source>
</evidence>